<dbReference type="PANTHER" id="PTHR43124:SF3">
    <property type="entry name" value="CHLORAMPHENICOL EFFLUX PUMP RV0191"/>
    <property type="match status" value="1"/>
</dbReference>
<dbReference type="InterPro" id="IPR011701">
    <property type="entry name" value="MFS"/>
</dbReference>
<dbReference type="InterPro" id="IPR036259">
    <property type="entry name" value="MFS_trans_sf"/>
</dbReference>
<feature type="transmembrane region" description="Helical" evidence="6">
    <location>
        <begin position="159"/>
        <end position="177"/>
    </location>
</feature>
<dbReference type="Proteomes" id="UP001287059">
    <property type="component" value="Unassembled WGS sequence"/>
</dbReference>
<keyword evidence="2" id="KW-1003">Cell membrane</keyword>
<dbReference type="SUPFAM" id="SSF103473">
    <property type="entry name" value="MFS general substrate transporter"/>
    <property type="match status" value="1"/>
</dbReference>
<sequence>MLPLIALFIAAFAFGTTEFVIAGVLPEVAEGLGVSVPTAGYLVSGYACGIAIGGPLLALATSRVSRKALLIGLTIAFTLGQAACALAPDFTAMLFLRIAVAVAHGCYFGVAMVVAVGLVREDQRGRAVAVILSGLTVSNVIGVPAGTAIGGLWGWRATFWVMCALGTVAFVAMLALLPRTAGAANRPAGLAHEVRVLGRQQVWTSLILMLMLMIGQFGLYTYITPTLIEVTGLDESLIPFVLLLNGVGATIGVLLGGKLADWKLMPSLITMLALQAVMLGVIYAVSPYPVPMVAAIVVWGGLNFAIGAPIQTRILAWTADASNLASSLIPSGFNVGIALAASLGAAMLNAGLGYRSLPVAGALAMLVAAVVALASQTWEWRSRARPPLPAAAE</sequence>
<evidence type="ECO:0000313" key="8">
    <source>
        <dbReference type="EMBL" id="MDX8480201.1"/>
    </source>
</evidence>
<name>A0ABU4Y0I5_9HYPH</name>
<feature type="transmembrane region" description="Helical" evidence="6">
    <location>
        <begin position="202"/>
        <end position="224"/>
    </location>
</feature>
<evidence type="ECO:0000256" key="2">
    <source>
        <dbReference type="ARBA" id="ARBA00022475"/>
    </source>
</evidence>
<feature type="transmembrane region" description="Helical" evidence="6">
    <location>
        <begin position="268"/>
        <end position="286"/>
    </location>
</feature>
<dbReference type="Gene3D" id="1.20.1250.20">
    <property type="entry name" value="MFS general substrate transporter like domains"/>
    <property type="match status" value="2"/>
</dbReference>
<accession>A0ABU4Y0I5</accession>
<dbReference type="RefSeq" id="WP_320288503.1">
    <property type="nucleotide sequence ID" value="NZ_JAVIIW010000019.1"/>
</dbReference>
<feature type="transmembrane region" description="Helical" evidence="6">
    <location>
        <begin position="356"/>
        <end position="375"/>
    </location>
</feature>
<keyword evidence="5 6" id="KW-0472">Membrane</keyword>
<feature type="transmembrane region" description="Helical" evidence="6">
    <location>
        <begin position="292"/>
        <end position="316"/>
    </location>
</feature>
<evidence type="ECO:0000313" key="9">
    <source>
        <dbReference type="Proteomes" id="UP001287059"/>
    </source>
</evidence>
<feature type="transmembrane region" description="Helical" evidence="6">
    <location>
        <begin position="328"/>
        <end position="350"/>
    </location>
</feature>
<evidence type="ECO:0000256" key="1">
    <source>
        <dbReference type="ARBA" id="ARBA00004651"/>
    </source>
</evidence>
<dbReference type="CDD" id="cd17324">
    <property type="entry name" value="MFS_NepI_like"/>
    <property type="match status" value="1"/>
</dbReference>
<evidence type="ECO:0000256" key="4">
    <source>
        <dbReference type="ARBA" id="ARBA00022989"/>
    </source>
</evidence>
<feature type="transmembrane region" description="Helical" evidence="6">
    <location>
        <begin position="236"/>
        <end position="256"/>
    </location>
</feature>
<feature type="transmembrane region" description="Helical" evidence="6">
    <location>
        <begin position="38"/>
        <end position="61"/>
    </location>
</feature>
<comment type="subcellular location">
    <subcellularLocation>
        <location evidence="1">Cell membrane</location>
        <topology evidence="1">Multi-pass membrane protein</topology>
    </subcellularLocation>
</comment>
<reference evidence="8 9" key="1">
    <citation type="submission" date="2023-08" db="EMBL/GenBank/DDBJ databases">
        <title>Implementing the SeqCode for naming new Mesorhizobium species isolated from Vachellia karroo root nodules.</title>
        <authorList>
            <person name="Van Lill M."/>
        </authorList>
    </citation>
    <scope>NUCLEOTIDE SEQUENCE [LARGE SCALE GENOMIC DNA]</scope>
    <source>
        <strain evidence="8 9">VK24D</strain>
    </source>
</reference>
<evidence type="ECO:0000259" key="7">
    <source>
        <dbReference type="PROSITE" id="PS50850"/>
    </source>
</evidence>
<feature type="domain" description="Major facilitator superfamily (MFS) profile" evidence="7">
    <location>
        <begin position="3"/>
        <end position="379"/>
    </location>
</feature>
<dbReference type="PROSITE" id="PS50850">
    <property type="entry name" value="MFS"/>
    <property type="match status" value="1"/>
</dbReference>
<proteinExistence type="predicted"/>
<dbReference type="PANTHER" id="PTHR43124">
    <property type="entry name" value="PURINE EFFLUX PUMP PBUE"/>
    <property type="match status" value="1"/>
</dbReference>
<keyword evidence="9" id="KW-1185">Reference proteome</keyword>
<keyword evidence="4 6" id="KW-1133">Transmembrane helix</keyword>
<organism evidence="8 9">
    <name type="scientific">Mesorhizobium album</name>
    <dbReference type="NCBI Taxonomy" id="3072314"/>
    <lineage>
        <taxon>Bacteria</taxon>
        <taxon>Pseudomonadati</taxon>
        <taxon>Pseudomonadota</taxon>
        <taxon>Alphaproteobacteria</taxon>
        <taxon>Hyphomicrobiales</taxon>
        <taxon>Phyllobacteriaceae</taxon>
        <taxon>Mesorhizobium</taxon>
    </lineage>
</organism>
<keyword evidence="3 6" id="KW-0812">Transmembrane</keyword>
<evidence type="ECO:0000256" key="5">
    <source>
        <dbReference type="ARBA" id="ARBA00023136"/>
    </source>
</evidence>
<dbReference type="EMBL" id="JAVIIW010000019">
    <property type="protein sequence ID" value="MDX8480201.1"/>
    <property type="molecule type" value="Genomic_DNA"/>
</dbReference>
<feature type="transmembrane region" description="Helical" evidence="6">
    <location>
        <begin position="94"/>
        <end position="118"/>
    </location>
</feature>
<feature type="transmembrane region" description="Helical" evidence="6">
    <location>
        <begin position="68"/>
        <end position="88"/>
    </location>
</feature>
<dbReference type="InterPro" id="IPR050189">
    <property type="entry name" value="MFS_Efflux_Transporters"/>
</dbReference>
<dbReference type="Pfam" id="PF07690">
    <property type="entry name" value="MFS_1"/>
    <property type="match status" value="1"/>
</dbReference>
<feature type="transmembrane region" description="Helical" evidence="6">
    <location>
        <begin position="130"/>
        <end position="153"/>
    </location>
</feature>
<evidence type="ECO:0000256" key="3">
    <source>
        <dbReference type="ARBA" id="ARBA00022692"/>
    </source>
</evidence>
<comment type="caution">
    <text evidence="8">The sequence shown here is derived from an EMBL/GenBank/DDBJ whole genome shotgun (WGS) entry which is preliminary data.</text>
</comment>
<gene>
    <name evidence="8" type="ORF">RFN28_17275</name>
</gene>
<evidence type="ECO:0000256" key="6">
    <source>
        <dbReference type="SAM" id="Phobius"/>
    </source>
</evidence>
<protein>
    <submittedName>
        <fullName evidence="8">MFS transporter</fullName>
    </submittedName>
</protein>
<dbReference type="InterPro" id="IPR020846">
    <property type="entry name" value="MFS_dom"/>
</dbReference>